<comment type="caution">
    <text evidence="1">The sequence shown here is derived from an EMBL/GenBank/DDBJ whole genome shotgun (WGS) entry which is preliminary data.</text>
</comment>
<gene>
    <name evidence="1" type="ORF">SPARVUS_LOCUS2530230</name>
</gene>
<reference evidence="1" key="1">
    <citation type="submission" date="2023-05" db="EMBL/GenBank/DDBJ databases">
        <authorList>
            <person name="Stuckert A."/>
        </authorList>
    </citation>
    <scope>NUCLEOTIDE SEQUENCE</scope>
</reference>
<evidence type="ECO:0000313" key="2">
    <source>
        <dbReference type="Proteomes" id="UP001162483"/>
    </source>
</evidence>
<protein>
    <recommendedName>
        <fullName evidence="3">Maturase K</fullName>
    </recommendedName>
</protein>
<proteinExistence type="predicted"/>
<dbReference type="Proteomes" id="UP001162483">
    <property type="component" value="Unassembled WGS sequence"/>
</dbReference>
<feature type="non-terminal residue" evidence="1">
    <location>
        <position position="1"/>
    </location>
</feature>
<evidence type="ECO:0008006" key="3">
    <source>
        <dbReference type="Google" id="ProtNLM"/>
    </source>
</evidence>
<evidence type="ECO:0000313" key="1">
    <source>
        <dbReference type="EMBL" id="CAI9544693.1"/>
    </source>
</evidence>
<sequence>AENLHSAVDFISVSNIKFSNRVHKRLRLKFFFFNSSSSRCCPEPFFIMKNACKAFSRYSNGQNTEHRMFLPSLSHIVMTNSHLRPLPPLENKRYVNDHSHLKFLM</sequence>
<name>A0ABN9BAR9_9NEOB</name>
<keyword evidence="2" id="KW-1185">Reference proteome</keyword>
<accession>A0ABN9BAR9</accession>
<feature type="non-terminal residue" evidence="1">
    <location>
        <position position="105"/>
    </location>
</feature>
<organism evidence="1 2">
    <name type="scientific">Staurois parvus</name>
    <dbReference type="NCBI Taxonomy" id="386267"/>
    <lineage>
        <taxon>Eukaryota</taxon>
        <taxon>Metazoa</taxon>
        <taxon>Chordata</taxon>
        <taxon>Craniata</taxon>
        <taxon>Vertebrata</taxon>
        <taxon>Euteleostomi</taxon>
        <taxon>Amphibia</taxon>
        <taxon>Batrachia</taxon>
        <taxon>Anura</taxon>
        <taxon>Neobatrachia</taxon>
        <taxon>Ranoidea</taxon>
        <taxon>Ranidae</taxon>
        <taxon>Staurois</taxon>
    </lineage>
</organism>
<dbReference type="EMBL" id="CATNWA010003164">
    <property type="protein sequence ID" value="CAI9544693.1"/>
    <property type="molecule type" value="Genomic_DNA"/>
</dbReference>